<dbReference type="Proteomes" id="UP000266673">
    <property type="component" value="Unassembled WGS sequence"/>
</dbReference>
<evidence type="ECO:0000313" key="2">
    <source>
        <dbReference type="Proteomes" id="UP000266673"/>
    </source>
</evidence>
<dbReference type="AlphaFoldDB" id="A0A397UZY6"/>
<comment type="caution">
    <text evidence="1">The sequence shown here is derived from an EMBL/GenBank/DDBJ whole genome shotgun (WGS) entry which is preliminary data.</text>
</comment>
<dbReference type="EMBL" id="QKWP01000782">
    <property type="protein sequence ID" value="RIB14948.1"/>
    <property type="molecule type" value="Genomic_DNA"/>
</dbReference>
<accession>A0A397UZY6</accession>
<keyword evidence="2" id="KW-1185">Reference proteome</keyword>
<sequence length="147" mass="17091">MNNINYNKISSEINVEEYFEEEYADVGEPSTNIETVIIREGVNNNMNDIECNEISSNDTMDDNKINVEEYFEEVCHGNADVRELSINIVTVTIREGRSFLDFDDAEQYIRRYADFKGFKIKLGRSTMIETGDKKIMRKRTVLCRYSG</sequence>
<proteinExistence type="predicted"/>
<evidence type="ECO:0000313" key="1">
    <source>
        <dbReference type="EMBL" id="RIB14948.1"/>
    </source>
</evidence>
<dbReference type="OrthoDB" id="2469874at2759"/>
<name>A0A397UZY6_9GLOM</name>
<organism evidence="1 2">
    <name type="scientific">Gigaspora rosea</name>
    <dbReference type="NCBI Taxonomy" id="44941"/>
    <lineage>
        <taxon>Eukaryota</taxon>
        <taxon>Fungi</taxon>
        <taxon>Fungi incertae sedis</taxon>
        <taxon>Mucoromycota</taxon>
        <taxon>Glomeromycotina</taxon>
        <taxon>Glomeromycetes</taxon>
        <taxon>Diversisporales</taxon>
        <taxon>Gigasporaceae</taxon>
        <taxon>Gigaspora</taxon>
    </lineage>
</organism>
<reference evidence="1 2" key="1">
    <citation type="submission" date="2018-06" db="EMBL/GenBank/DDBJ databases">
        <title>Comparative genomics reveals the genomic features of Rhizophagus irregularis, R. cerebriforme, R. diaphanum and Gigaspora rosea, and their symbiotic lifestyle signature.</title>
        <authorList>
            <person name="Morin E."/>
            <person name="San Clemente H."/>
            <person name="Chen E.C.H."/>
            <person name="De La Providencia I."/>
            <person name="Hainaut M."/>
            <person name="Kuo A."/>
            <person name="Kohler A."/>
            <person name="Murat C."/>
            <person name="Tang N."/>
            <person name="Roy S."/>
            <person name="Loubradou J."/>
            <person name="Henrissat B."/>
            <person name="Grigoriev I.V."/>
            <person name="Corradi N."/>
            <person name="Roux C."/>
            <person name="Martin F.M."/>
        </authorList>
    </citation>
    <scope>NUCLEOTIDE SEQUENCE [LARGE SCALE GENOMIC DNA]</scope>
    <source>
        <strain evidence="1 2">DAOM 194757</strain>
    </source>
</reference>
<gene>
    <name evidence="1" type="ORF">C2G38_2039770</name>
</gene>
<protein>
    <submittedName>
        <fullName evidence="1">Uncharacterized protein</fullName>
    </submittedName>
</protein>